<dbReference type="Pfam" id="PF02687">
    <property type="entry name" value="FtsX"/>
    <property type="match status" value="2"/>
</dbReference>
<evidence type="ECO:0000256" key="5">
    <source>
        <dbReference type="ARBA" id="ARBA00023136"/>
    </source>
</evidence>
<keyword evidence="2" id="KW-1003">Cell membrane</keyword>
<organism evidence="10 11">
    <name type="scientific">Mesoterricola silvestris</name>
    <dbReference type="NCBI Taxonomy" id="2927979"/>
    <lineage>
        <taxon>Bacteria</taxon>
        <taxon>Pseudomonadati</taxon>
        <taxon>Acidobacteriota</taxon>
        <taxon>Holophagae</taxon>
        <taxon>Holophagales</taxon>
        <taxon>Holophagaceae</taxon>
        <taxon>Mesoterricola</taxon>
    </lineage>
</organism>
<feature type="domain" description="MacB-like periplasmic core" evidence="9">
    <location>
        <begin position="22"/>
        <end position="239"/>
    </location>
</feature>
<dbReference type="InterPro" id="IPR050250">
    <property type="entry name" value="Macrolide_Exporter_MacB"/>
</dbReference>
<dbReference type="GO" id="GO:0005886">
    <property type="term" value="C:plasma membrane"/>
    <property type="evidence" value="ECO:0007669"/>
    <property type="project" value="UniProtKB-SubCell"/>
</dbReference>
<accession>A0AA48GMQ8</accession>
<dbReference type="PANTHER" id="PTHR30572">
    <property type="entry name" value="MEMBRANE COMPONENT OF TRANSPORTER-RELATED"/>
    <property type="match status" value="1"/>
</dbReference>
<evidence type="ECO:0008006" key="12">
    <source>
        <dbReference type="Google" id="ProtNLM"/>
    </source>
</evidence>
<protein>
    <recommendedName>
        <fullName evidence="12">ABC transporter permease</fullName>
    </recommendedName>
</protein>
<dbReference type="KEGG" id="msil:METEAL_34360"/>
<dbReference type="Proteomes" id="UP001238179">
    <property type="component" value="Chromosome"/>
</dbReference>
<dbReference type="Pfam" id="PF12704">
    <property type="entry name" value="MacB_PCD"/>
    <property type="match status" value="1"/>
</dbReference>
<reference evidence="11" key="1">
    <citation type="journal article" date="2023" name="Int. J. Syst. Evol. Microbiol.">
        <title>Mesoterricola silvestris gen. nov., sp. nov., Mesoterricola sediminis sp. nov., Geothrix oryzae sp. nov., Geothrix edaphica sp. nov., Geothrix rubra sp. nov., and Geothrix limicola sp. nov., six novel members of Acidobacteriota isolated from soils.</title>
        <authorList>
            <person name="Itoh H."/>
            <person name="Sugisawa Y."/>
            <person name="Mise K."/>
            <person name="Xu Z."/>
            <person name="Kuniyasu M."/>
            <person name="Ushijima N."/>
            <person name="Kawano K."/>
            <person name="Kobayashi E."/>
            <person name="Shiratori Y."/>
            <person name="Masuda Y."/>
            <person name="Senoo K."/>
        </authorList>
    </citation>
    <scope>NUCLEOTIDE SEQUENCE [LARGE SCALE GENOMIC DNA]</scope>
    <source>
        <strain evidence="11">W79</strain>
    </source>
</reference>
<evidence type="ECO:0000256" key="4">
    <source>
        <dbReference type="ARBA" id="ARBA00022989"/>
    </source>
</evidence>
<feature type="transmembrane region" description="Helical" evidence="7">
    <location>
        <begin position="274"/>
        <end position="295"/>
    </location>
</feature>
<evidence type="ECO:0000256" key="6">
    <source>
        <dbReference type="ARBA" id="ARBA00038076"/>
    </source>
</evidence>
<dbReference type="InterPro" id="IPR003838">
    <property type="entry name" value="ABC3_permease_C"/>
</dbReference>
<dbReference type="InterPro" id="IPR017800">
    <property type="entry name" value="ADOP"/>
</dbReference>
<evidence type="ECO:0000256" key="7">
    <source>
        <dbReference type="SAM" id="Phobius"/>
    </source>
</evidence>
<feature type="domain" description="ABC3 transporter permease C-terminal" evidence="8">
    <location>
        <begin position="280"/>
        <end position="393"/>
    </location>
</feature>
<dbReference type="RefSeq" id="WP_316412936.1">
    <property type="nucleotide sequence ID" value="NZ_AP027080.1"/>
</dbReference>
<feature type="transmembrane region" description="Helical" evidence="7">
    <location>
        <begin position="21"/>
        <end position="43"/>
    </location>
</feature>
<comment type="similarity">
    <text evidence="6">Belongs to the ABC-4 integral membrane protein family.</text>
</comment>
<keyword evidence="4 7" id="KW-1133">Transmembrane helix</keyword>
<dbReference type="AlphaFoldDB" id="A0AA48GMQ8"/>
<evidence type="ECO:0000256" key="1">
    <source>
        <dbReference type="ARBA" id="ARBA00004651"/>
    </source>
</evidence>
<name>A0AA48GMQ8_9BACT</name>
<dbReference type="EMBL" id="AP027080">
    <property type="protein sequence ID" value="BDU74262.1"/>
    <property type="molecule type" value="Genomic_DNA"/>
</dbReference>
<comment type="subcellular location">
    <subcellularLocation>
        <location evidence="1">Cell membrane</location>
        <topology evidence="1">Multi-pass membrane protein</topology>
    </subcellularLocation>
</comment>
<feature type="domain" description="ABC3 transporter permease C-terminal" evidence="8">
    <location>
        <begin position="682"/>
        <end position="795"/>
    </location>
</feature>
<evidence type="ECO:0000256" key="2">
    <source>
        <dbReference type="ARBA" id="ARBA00022475"/>
    </source>
</evidence>
<evidence type="ECO:0000259" key="8">
    <source>
        <dbReference type="Pfam" id="PF02687"/>
    </source>
</evidence>
<gene>
    <name evidence="10" type="ORF">METEAL_34360</name>
</gene>
<dbReference type="InterPro" id="IPR025857">
    <property type="entry name" value="MacB_PCD"/>
</dbReference>
<dbReference type="GO" id="GO:0022857">
    <property type="term" value="F:transmembrane transporter activity"/>
    <property type="evidence" value="ECO:0007669"/>
    <property type="project" value="TreeGrafter"/>
</dbReference>
<feature type="transmembrane region" description="Helical" evidence="7">
    <location>
        <begin position="768"/>
        <end position="788"/>
    </location>
</feature>
<dbReference type="PANTHER" id="PTHR30572:SF4">
    <property type="entry name" value="ABC TRANSPORTER PERMEASE YTRF"/>
    <property type="match status" value="1"/>
</dbReference>
<dbReference type="NCBIfam" id="TIGR03434">
    <property type="entry name" value="ADOP"/>
    <property type="match status" value="1"/>
</dbReference>
<evidence type="ECO:0000313" key="10">
    <source>
        <dbReference type="EMBL" id="BDU74262.1"/>
    </source>
</evidence>
<feature type="transmembrane region" description="Helical" evidence="7">
    <location>
        <begin position="366"/>
        <end position="388"/>
    </location>
</feature>
<feature type="transmembrane region" description="Helical" evidence="7">
    <location>
        <begin position="678"/>
        <end position="702"/>
    </location>
</feature>
<evidence type="ECO:0000256" key="3">
    <source>
        <dbReference type="ARBA" id="ARBA00022692"/>
    </source>
</evidence>
<sequence>MRPILDDLRRALRSLLQTPGFTAIAVLILALGIGANAAIFSLVDRVLLQPLPFPDSGRLVAVWGAVPVRDRSDNPLSAPDFLDWQRDAGQLEGMAALANDSLNLTGDLEPEDVPTARVSWNFFRVVGVHPALGRDFTPEEDRAEGPKAVILSHEFWTKRFGADPGLVGRSIRLSGLDTTVVGIMPKGFRFTHRIGGTSILVPIAFSREQLDQRGSHFLGAVGRLKPGASAASCEADLKRVAAGLASAYPDSNRNFTARVVPLKEQMVVNARGTLLVLTGAVAFVLLIACANLMNLMLARSARRQREMAIRAALGAGPGALVWSALAESLVLGLMGGAAGLFLGRWTLNGLVAVLGSSRIGIERMPLDARVLLFTLALSLAASLLFGLLPALNAERLHLADSLKEGKGTGTASHPRLRGLLVASETALATALLIGAGLMLRSLIHLQSVDPGFRPDHVLVARISLPRYKYPDVNVRNAFMGELQRKLEATQGIAAVGINDTPPLLGSTSSSSYDVGGEETVDGQEALNHHITPGYFKAMGIPVLQGRDIAPNEAGTMLVNEAFARKHFPRGNALEGRVSMDRREEPFLSIVGVVGDVRHSSLAQGARPEMYFPMASLTGEGFPIPSFLVVLRTVPDPAGMIPVLKRVLHEVDPDLPLGRPRTMETVLNQDRQEAQARSILLGSFAGLALLLAAVGIYAVVTFLTAQRTREIGVRMAMGAQVRDVLTLVVGQGLRMALAGIAGGVVISLAMGRVLDAQIAGVRSWDPATFALVAGLLALVGAAACLLPALRAARVDPMVALRNE</sequence>
<evidence type="ECO:0000259" key="9">
    <source>
        <dbReference type="Pfam" id="PF12704"/>
    </source>
</evidence>
<feature type="transmembrane region" description="Helical" evidence="7">
    <location>
        <begin position="723"/>
        <end position="748"/>
    </location>
</feature>
<keyword evidence="5 7" id="KW-0472">Membrane</keyword>
<evidence type="ECO:0000313" key="11">
    <source>
        <dbReference type="Proteomes" id="UP001238179"/>
    </source>
</evidence>
<proteinExistence type="inferred from homology"/>
<keyword evidence="11" id="KW-1185">Reference proteome</keyword>
<keyword evidence="3 7" id="KW-0812">Transmembrane</keyword>